<dbReference type="Pfam" id="PF13432">
    <property type="entry name" value="TPR_16"/>
    <property type="match status" value="1"/>
</dbReference>
<proteinExistence type="predicted"/>
<gene>
    <name evidence="2" type="ORF">SAMN06265350_103240</name>
</gene>
<evidence type="ECO:0000256" key="1">
    <source>
        <dbReference type="PROSITE-ProRule" id="PRU00339"/>
    </source>
</evidence>
<dbReference type="InterPro" id="IPR011990">
    <property type="entry name" value="TPR-like_helical_dom_sf"/>
</dbReference>
<keyword evidence="1" id="KW-0802">TPR repeat</keyword>
<dbReference type="PANTHER" id="PTHR45588">
    <property type="entry name" value="TPR DOMAIN-CONTAINING PROTEIN"/>
    <property type="match status" value="1"/>
</dbReference>
<protein>
    <submittedName>
        <fullName evidence="2">Tetratricopeptide repeat-containing protein</fullName>
    </submittedName>
</protein>
<organism evidence="2 3">
    <name type="scientific">Solitalea koreensis</name>
    <dbReference type="NCBI Taxonomy" id="543615"/>
    <lineage>
        <taxon>Bacteria</taxon>
        <taxon>Pseudomonadati</taxon>
        <taxon>Bacteroidota</taxon>
        <taxon>Sphingobacteriia</taxon>
        <taxon>Sphingobacteriales</taxon>
        <taxon>Sphingobacteriaceae</taxon>
        <taxon>Solitalea</taxon>
    </lineage>
</organism>
<dbReference type="InterPro" id="IPR019734">
    <property type="entry name" value="TPR_rpt"/>
</dbReference>
<evidence type="ECO:0000313" key="2">
    <source>
        <dbReference type="EMBL" id="SMO54761.1"/>
    </source>
</evidence>
<dbReference type="Gene3D" id="1.25.40.10">
    <property type="entry name" value="Tetratricopeptide repeat domain"/>
    <property type="match status" value="2"/>
</dbReference>
<feature type="repeat" description="TPR" evidence="1">
    <location>
        <begin position="502"/>
        <end position="535"/>
    </location>
</feature>
<dbReference type="SUPFAM" id="SSF48452">
    <property type="entry name" value="TPR-like"/>
    <property type="match status" value="2"/>
</dbReference>
<keyword evidence="3" id="KW-1185">Reference proteome</keyword>
<sequence>MKTRSLFFLAFFTPTLFIQDYIEQKKSKENYGTSFNIPLCVNVNMGKLVAIIDSIDGPAPILPGLGNYQFKVTTNSKDAQRYIDQGLALYYGFNHAEAYRSFREAAKIDSDCAMAYWGQALCLGPNINSPMDPADSKVVYENVQKAVDLKDKATVREQSYIMALSKRYIQNPPEDRTQLDQAYSDAMKEVAKIYPNDLDAATLYAESLMDLHPWDYWTKEGQPKPWAPEIVAQIENVLSKDINHVGANHLYIHAVEASYDPARAIPAADRLLTMLPGAGHLVHMPSHVYIRTGRYHDGSNANEAAIKADEKYFELCKTQGAYPLAYYPHNIHFLVASSTFEGRSQTALKASRLLAEKVDKTMLNDPIFTQALQSFYHMPILTMTRFGLWDDVLKEPMPEDTLKYSVGTFRYARGIAYVRKNQMEMAIKELNELDDVLVDGKLKEFKIFFKNDAQTVLEIARNVLSGEIEARKGNYSKAISDLKKAVELEDALTYQEPADWHQPVREVLGAVLIEAGKFTDAANAYHEDLKMYPENGWALYGLYLAEQKQGKKTEAAKTLTRYHKAFERADIKLQSSRL</sequence>
<dbReference type="AlphaFoldDB" id="A0A521C7I1"/>
<evidence type="ECO:0000313" key="3">
    <source>
        <dbReference type="Proteomes" id="UP000315971"/>
    </source>
</evidence>
<dbReference type="EMBL" id="FXSZ01000003">
    <property type="protein sequence ID" value="SMO54761.1"/>
    <property type="molecule type" value="Genomic_DNA"/>
</dbReference>
<dbReference type="Proteomes" id="UP000315971">
    <property type="component" value="Unassembled WGS sequence"/>
</dbReference>
<dbReference type="PANTHER" id="PTHR45588:SF1">
    <property type="entry name" value="WW DOMAIN-CONTAINING PROTEIN"/>
    <property type="match status" value="1"/>
</dbReference>
<accession>A0A521C7I1</accession>
<name>A0A521C7I1_9SPHI</name>
<dbReference type="RefSeq" id="WP_142602609.1">
    <property type="nucleotide sequence ID" value="NZ_FXSZ01000003.1"/>
</dbReference>
<dbReference type="PROSITE" id="PS50005">
    <property type="entry name" value="TPR"/>
    <property type="match status" value="1"/>
</dbReference>
<reference evidence="2 3" key="1">
    <citation type="submission" date="2017-05" db="EMBL/GenBank/DDBJ databases">
        <authorList>
            <person name="Varghese N."/>
            <person name="Submissions S."/>
        </authorList>
    </citation>
    <scope>NUCLEOTIDE SEQUENCE [LARGE SCALE GENOMIC DNA]</scope>
    <source>
        <strain evidence="2 3">DSM 21342</strain>
    </source>
</reference>
<dbReference type="OrthoDB" id="9778494at2"/>